<evidence type="ECO:0000256" key="12">
    <source>
        <dbReference type="SAM" id="SignalP"/>
    </source>
</evidence>
<evidence type="ECO:0000256" key="3">
    <source>
        <dbReference type="ARBA" id="ARBA00006027"/>
    </source>
</evidence>
<dbReference type="Gene3D" id="2.160.20.10">
    <property type="entry name" value="Single-stranded right-handed beta-helix, Pectin lyase-like"/>
    <property type="match status" value="1"/>
</dbReference>
<feature type="chain" id="PRO_5028102026" description="pectinesterase" evidence="12">
    <location>
        <begin position="20"/>
        <end position="519"/>
    </location>
</feature>
<evidence type="ECO:0000256" key="2">
    <source>
        <dbReference type="ARBA" id="ARBA00005184"/>
    </source>
</evidence>
<dbReference type="GO" id="GO:0042545">
    <property type="term" value="P:cell wall modification"/>
    <property type="evidence" value="ECO:0007669"/>
    <property type="project" value="InterPro"/>
</dbReference>
<evidence type="ECO:0000256" key="4">
    <source>
        <dbReference type="ARBA" id="ARBA00007786"/>
    </source>
</evidence>
<comment type="catalytic activity">
    <reaction evidence="11">
        <text>[(1-&gt;4)-alpha-D-galacturonosyl methyl ester](n) + n H2O = [(1-&gt;4)-alpha-D-galacturonosyl](n) + n methanol + n H(+)</text>
        <dbReference type="Rhea" id="RHEA:22380"/>
        <dbReference type="Rhea" id="RHEA-COMP:14570"/>
        <dbReference type="Rhea" id="RHEA-COMP:14573"/>
        <dbReference type="ChEBI" id="CHEBI:15377"/>
        <dbReference type="ChEBI" id="CHEBI:15378"/>
        <dbReference type="ChEBI" id="CHEBI:17790"/>
        <dbReference type="ChEBI" id="CHEBI:140522"/>
        <dbReference type="ChEBI" id="CHEBI:140523"/>
        <dbReference type="EC" id="3.1.1.11"/>
    </reaction>
</comment>
<evidence type="ECO:0000256" key="1">
    <source>
        <dbReference type="ARBA" id="ARBA00004191"/>
    </source>
</evidence>
<keyword evidence="14" id="KW-1185">Reference proteome</keyword>
<reference evidence="14" key="1">
    <citation type="journal article" date="2025" name="Foods">
        <title>Unveiling the Microbial Signatures of Arabica Coffee Cherries: Insights into Ripeness Specific Diversity, Functional Traits, and Implications for Quality and Safety.</title>
        <authorList>
            <consortium name="RefSeq"/>
            <person name="Tenea G.N."/>
            <person name="Cifuentes V."/>
            <person name="Reyes P."/>
            <person name="Cevallos-Vallejos M."/>
        </authorList>
    </citation>
    <scope>NUCLEOTIDE SEQUENCE [LARGE SCALE GENOMIC DNA]</scope>
</reference>
<keyword evidence="9" id="KW-0063">Aspartyl esterase</keyword>
<dbReference type="Pfam" id="PF01095">
    <property type="entry name" value="Pectinesterase"/>
    <property type="match status" value="1"/>
</dbReference>
<accession>A0A6P6W0R2</accession>
<dbReference type="GO" id="GO:0045490">
    <property type="term" value="P:pectin catabolic process"/>
    <property type="evidence" value="ECO:0007669"/>
    <property type="project" value="UniProtKB-UniPathway"/>
</dbReference>
<dbReference type="InterPro" id="IPR012334">
    <property type="entry name" value="Pectin_lyas_fold"/>
</dbReference>
<dbReference type="CDD" id="cd15798">
    <property type="entry name" value="PMEI-like_3"/>
    <property type="match status" value="1"/>
</dbReference>
<feature type="signal peptide" evidence="12">
    <location>
        <begin position="1"/>
        <end position="19"/>
    </location>
</feature>
<dbReference type="InterPro" id="IPR006501">
    <property type="entry name" value="Pectinesterase_inhib_dom"/>
</dbReference>
<comment type="pathway">
    <text evidence="2">Glycan metabolism; pectin degradation; 2-dehydro-3-deoxy-D-gluconate from pectin: step 1/5.</text>
</comment>
<evidence type="ECO:0000256" key="8">
    <source>
        <dbReference type="ARBA" id="ARBA00022801"/>
    </source>
</evidence>
<evidence type="ECO:0000256" key="7">
    <source>
        <dbReference type="ARBA" id="ARBA00022525"/>
    </source>
</evidence>
<protein>
    <recommendedName>
        <fullName evidence="5">pectinesterase</fullName>
        <ecNumber evidence="5">3.1.1.11</ecNumber>
    </recommendedName>
</protein>
<dbReference type="Proteomes" id="UP001652660">
    <property type="component" value="Chromosome 2e"/>
</dbReference>
<dbReference type="AlphaFoldDB" id="A0A6P6W0R2"/>
<evidence type="ECO:0000259" key="13">
    <source>
        <dbReference type="SMART" id="SM00856"/>
    </source>
</evidence>
<evidence type="ECO:0000256" key="11">
    <source>
        <dbReference type="ARBA" id="ARBA00047928"/>
    </source>
</evidence>
<dbReference type="UniPathway" id="UPA00545">
    <property type="reaction ID" value="UER00823"/>
</dbReference>
<dbReference type="InterPro" id="IPR035513">
    <property type="entry name" value="Invertase/methylesterase_inhib"/>
</dbReference>
<evidence type="ECO:0000256" key="6">
    <source>
        <dbReference type="ARBA" id="ARBA00022512"/>
    </source>
</evidence>
<dbReference type="SMART" id="SM00856">
    <property type="entry name" value="PMEI"/>
    <property type="match status" value="1"/>
</dbReference>
<feature type="domain" description="Pectinesterase inhibitor" evidence="13">
    <location>
        <begin position="21"/>
        <end position="167"/>
    </location>
</feature>
<dbReference type="InterPro" id="IPR000070">
    <property type="entry name" value="Pectinesterase_cat"/>
</dbReference>
<sequence length="519" mass="58816">MELSLVIVILVSLAAPAISGYPLAVIKPWCAQTLHPELCEHFFTRTSKFGDNPVHNKSEFLNMSLQIILDRAINATENAIRLEPKCRDRIEKAAWRDCVNFYKETLNVLNKMGDPKRFTPSNVQKWLSTTLTNLQTCEQGFLDFNITLMPSILDVVLKNLTINALALNSGACGGHNNSWINYDQHGFPTWITTSERRLLQSWNPTGWANLVVAKDGSGDYTTVQDAINAASQRPETDRFVIYVKAGIYKEYLQIESSDIFMVGDGIGQTIITGNRFNGDQDGTITTATSATVTVKGERFVARFMTFRNTAGPENGQAVAFYSASDYSTIYQCSFEGFQDTLYVYDGRQFFRECHIYGTVDFIMGDATVVFQRCTIHARKPLGNQNTITAQSRDHYLKCSGMSFHNCFVVMAPDLEPFVDSVKTYLGRPWRAYARVVFLSSFLDRLIHPQGWLRWECRLDKLYYGEYLNEGPGSSTDQRVRWPGYHVITDYNEASAFTVRQFISGDYWLPEALVPYDSDI</sequence>
<organism evidence="14 15">
    <name type="scientific">Coffea arabica</name>
    <name type="common">Arabian coffee</name>
    <dbReference type="NCBI Taxonomy" id="13443"/>
    <lineage>
        <taxon>Eukaryota</taxon>
        <taxon>Viridiplantae</taxon>
        <taxon>Streptophyta</taxon>
        <taxon>Embryophyta</taxon>
        <taxon>Tracheophyta</taxon>
        <taxon>Spermatophyta</taxon>
        <taxon>Magnoliopsida</taxon>
        <taxon>eudicotyledons</taxon>
        <taxon>Gunneridae</taxon>
        <taxon>Pentapetalae</taxon>
        <taxon>asterids</taxon>
        <taxon>lamiids</taxon>
        <taxon>Gentianales</taxon>
        <taxon>Rubiaceae</taxon>
        <taxon>Ixoroideae</taxon>
        <taxon>Gardenieae complex</taxon>
        <taxon>Bertiereae - Coffeeae clade</taxon>
        <taxon>Coffeeae</taxon>
        <taxon>Coffea</taxon>
    </lineage>
</organism>
<dbReference type="RefSeq" id="XP_027108908.1">
    <property type="nucleotide sequence ID" value="XM_027253107.1"/>
</dbReference>
<dbReference type="GeneID" id="113728743"/>
<evidence type="ECO:0000313" key="15">
    <source>
        <dbReference type="RefSeq" id="XP_027108908.1"/>
    </source>
</evidence>
<dbReference type="Gene3D" id="1.20.140.40">
    <property type="entry name" value="Invertase/pectin methylesterase inhibitor family protein"/>
    <property type="match status" value="1"/>
</dbReference>
<dbReference type="EC" id="3.1.1.11" evidence="5"/>
<keyword evidence="12" id="KW-0732">Signal</keyword>
<dbReference type="GO" id="GO:0030599">
    <property type="term" value="F:pectinesterase activity"/>
    <property type="evidence" value="ECO:0007669"/>
    <property type="project" value="UniProtKB-EC"/>
</dbReference>
<gene>
    <name evidence="15" type="primary">LOC113728743</name>
</gene>
<keyword evidence="10" id="KW-0961">Cell wall biogenesis/degradation</keyword>
<dbReference type="SUPFAM" id="SSF101148">
    <property type="entry name" value="Plant invertase/pectin methylesterase inhibitor"/>
    <property type="match status" value="1"/>
</dbReference>
<keyword evidence="7" id="KW-0964">Secreted</keyword>
<dbReference type="OrthoDB" id="2019149at2759"/>
<keyword evidence="6" id="KW-0134">Cell wall</keyword>
<proteinExistence type="inferred from homology"/>
<keyword evidence="8" id="KW-0378">Hydrolase</keyword>
<comment type="similarity">
    <text evidence="4">In the C-terminal section; belongs to the pectinesterase family.</text>
</comment>
<dbReference type="FunFam" id="2.160.20.10:FF:000029">
    <property type="entry name" value="Pectinesterase 4"/>
    <property type="match status" value="1"/>
</dbReference>
<dbReference type="GO" id="GO:0004857">
    <property type="term" value="F:enzyme inhibitor activity"/>
    <property type="evidence" value="ECO:0007669"/>
    <property type="project" value="InterPro"/>
</dbReference>
<reference evidence="15" key="2">
    <citation type="submission" date="2025-08" db="UniProtKB">
        <authorList>
            <consortium name="RefSeq"/>
        </authorList>
    </citation>
    <scope>IDENTIFICATION</scope>
    <source>
        <tissue evidence="15">Leaves</tissue>
    </source>
</reference>
<comment type="subcellular location">
    <subcellularLocation>
        <location evidence="1">Secreted</location>
        <location evidence="1">Cell wall</location>
    </subcellularLocation>
</comment>
<dbReference type="PANTHER" id="PTHR31707">
    <property type="entry name" value="PECTINESTERASE"/>
    <property type="match status" value="1"/>
</dbReference>
<dbReference type="Pfam" id="PF04043">
    <property type="entry name" value="PMEI"/>
    <property type="match status" value="1"/>
</dbReference>
<evidence type="ECO:0000256" key="10">
    <source>
        <dbReference type="ARBA" id="ARBA00023316"/>
    </source>
</evidence>
<comment type="similarity">
    <text evidence="3">In the N-terminal section; belongs to the PMEI family.</text>
</comment>
<evidence type="ECO:0000256" key="9">
    <source>
        <dbReference type="ARBA" id="ARBA00023085"/>
    </source>
</evidence>
<name>A0A6P6W0R2_COFAR</name>
<evidence type="ECO:0000256" key="5">
    <source>
        <dbReference type="ARBA" id="ARBA00013229"/>
    </source>
</evidence>
<dbReference type="NCBIfam" id="TIGR01614">
    <property type="entry name" value="PME_inhib"/>
    <property type="match status" value="1"/>
</dbReference>
<dbReference type="SUPFAM" id="SSF51126">
    <property type="entry name" value="Pectin lyase-like"/>
    <property type="match status" value="1"/>
</dbReference>
<evidence type="ECO:0000313" key="14">
    <source>
        <dbReference type="Proteomes" id="UP001652660"/>
    </source>
</evidence>
<dbReference type="InterPro" id="IPR011050">
    <property type="entry name" value="Pectin_lyase_fold/virulence"/>
</dbReference>